<reference evidence="2" key="1">
    <citation type="submission" date="2024-06" db="EMBL/GenBank/DDBJ databases">
        <title>Caulobacter inopinatus, sp. nov.</title>
        <authorList>
            <person name="Donachie S.P."/>
        </authorList>
    </citation>
    <scope>NUCLEOTIDE SEQUENCE</scope>
    <source>
        <strain evidence="2">73W</strain>
    </source>
</reference>
<dbReference type="RefSeq" id="WP_369057928.1">
    <property type="nucleotide sequence ID" value="NZ_CP158375.1"/>
</dbReference>
<gene>
    <name evidence="2" type="ORF">ABOZ73_09555</name>
</gene>
<sequence length="80" mass="8611">MNPTDQALFDLAYPAMLVLAPFVWLAGLYIVFTVSAIIVRNGRPFPGAKAVVRRRPVAAPAPELTPQLSTVFAFANIKAA</sequence>
<feature type="transmembrane region" description="Helical" evidence="1">
    <location>
        <begin position="12"/>
        <end position="39"/>
    </location>
</feature>
<keyword evidence="1" id="KW-0472">Membrane</keyword>
<proteinExistence type="predicted"/>
<name>A0AB39KN30_9CAUL</name>
<evidence type="ECO:0000313" key="2">
    <source>
        <dbReference type="EMBL" id="XDO95075.1"/>
    </source>
</evidence>
<dbReference type="EMBL" id="CP158375">
    <property type="protein sequence ID" value="XDO95075.1"/>
    <property type="molecule type" value="Genomic_DNA"/>
</dbReference>
<keyword evidence="1" id="KW-0812">Transmembrane</keyword>
<evidence type="ECO:0008006" key="3">
    <source>
        <dbReference type="Google" id="ProtNLM"/>
    </source>
</evidence>
<evidence type="ECO:0000256" key="1">
    <source>
        <dbReference type="SAM" id="Phobius"/>
    </source>
</evidence>
<accession>A0AB39KN30</accession>
<organism evidence="2">
    <name type="scientific">Caulobacter sp. 73W</name>
    <dbReference type="NCBI Taxonomy" id="3161137"/>
    <lineage>
        <taxon>Bacteria</taxon>
        <taxon>Pseudomonadati</taxon>
        <taxon>Pseudomonadota</taxon>
        <taxon>Alphaproteobacteria</taxon>
        <taxon>Caulobacterales</taxon>
        <taxon>Caulobacteraceae</taxon>
        <taxon>Caulobacter</taxon>
    </lineage>
</organism>
<dbReference type="AlphaFoldDB" id="A0AB39KN30"/>
<protein>
    <recommendedName>
        <fullName evidence="3">MAPEG family protein</fullName>
    </recommendedName>
</protein>
<keyword evidence="1" id="KW-1133">Transmembrane helix</keyword>